<name>A0A8J1XSD2_OWEFU</name>
<feature type="region of interest" description="Disordered" evidence="7">
    <location>
        <begin position="3277"/>
        <end position="3306"/>
    </location>
</feature>
<feature type="region of interest" description="Disordered" evidence="7">
    <location>
        <begin position="528"/>
        <end position="548"/>
    </location>
</feature>
<feature type="region of interest" description="Disordered" evidence="7">
    <location>
        <begin position="2773"/>
        <end position="2794"/>
    </location>
</feature>
<protein>
    <submittedName>
        <fullName evidence="8">Uncharacterized protein</fullName>
    </submittedName>
</protein>
<dbReference type="GO" id="GO:0000978">
    <property type="term" value="F:RNA polymerase II cis-regulatory region sequence-specific DNA binding"/>
    <property type="evidence" value="ECO:0007669"/>
    <property type="project" value="TreeGrafter"/>
</dbReference>
<dbReference type="FunFam" id="3.30.160.60:FF:000100">
    <property type="entry name" value="Zinc finger 45-like"/>
    <property type="match status" value="1"/>
</dbReference>
<evidence type="ECO:0000256" key="7">
    <source>
        <dbReference type="SAM" id="MobiDB-lite"/>
    </source>
</evidence>
<dbReference type="PROSITE" id="PS50157">
    <property type="entry name" value="ZINC_FINGER_C2H2_2"/>
    <property type="match status" value="32"/>
</dbReference>
<dbReference type="InterPro" id="IPR013087">
    <property type="entry name" value="Znf_C2H2_type"/>
</dbReference>
<feature type="compositionally biased region" description="Basic residues" evidence="7">
    <location>
        <begin position="534"/>
        <end position="547"/>
    </location>
</feature>
<proteinExistence type="predicted"/>
<comment type="caution">
    <text evidence="8">The sequence shown here is derived from an EMBL/GenBank/DDBJ whole genome shotgun (WGS) entry which is preliminary data.</text>
</comment>
<dbReference type="Pfam" id="PF13912">
    <property type="entry name" value="zf-C2H2_6"/>
    <property type="match status" value="6"/>
</dbReference>
<dbReference type="PROSITE" id="PS00028">
    <property type="entry name" value="ZINC_FINGER_C2H2_1"/>
    <property type="match status" value="34"/>
</dbReference>
<dbReference type="Proteomes" id="UP000749559">
    <property type="component" value="Unassembled WGS sequence"/>
</dbReference>
<feature type="non-terminal residue" evidence="8">
    <location>
        <position position="1"/>
    </location>
</feature>
<feature type="compositionally biased region" description="Low complexity" evidence="7">
    <location>
        <begin position="2778"/>
        <end position="2790"/>
    </location>
</feature>
<dbReference type="GO" id="GO:0001228">
    <property type="term" value="F:DNA-binding transcription activator activity, RNA polymerase II-specific"/>
    <property type="evidence" value="ECO:0007669"/>
    <property type="project" value="TreeGrafter"/>
</dbReference>
<keyword evidence="6" id="KW-0539">Nucleus</keyword>
<sequence>ALSESDKASGTVTDAPLEPDKAIETVTDAHLEPDKASETVTEALPESDKTINTVPDTLPEPEKIIVTDEMINNPGQKNDALEDDANYQIGTASLNTDVDMNIGESIKVTEAHIEDGACDSETIGDSKSKNGNNVSTFIPQEDCTNENEKMLTEDDPHVTSVTLIVPVGDDIQGNDVIDTNVNTQNNTTCDTDTSDGVDHQENDQQMMIESYGSIADSDHKGSLLNQYEFMELNNEADDTSRVDSPSNYKVNLEEMNDVNLGETVDFEDVSGQRAPLEMKVEFITPPRPEMSPTRHNISMAHDLVDSQPFVLLHNIKKSPGGIEYGIPPATSHGTIPASLPHALGLQSVQSHTSQPPPPSHKVGYKCKACGKVFASTDSIKIHVKLVHNQKVNASSTSKPKAKTHKPKPQKQVQRLYNCKQCGKSYKTAVGFSEHKYIHRVKREKITPVSHPYKCENCVQRFVFKQSLSRHIERAHPLSRPNRRHRDPSKQLAKLPLRVKSYKCKICRKGFMNLAGQISHTKFCEKAKKSEQKKRQQMLTRSKPKLLPKSKPVEELADEGGTYKCAMCSKAFGGLQAMFMHIAQDHDASKLFTKVDDSTVAKALPPQKQIQKISNQSKKPNQKLTKINPQQKVSLNTRVSQRLVLPPKPIQKHIISKGQRIVSPKSSLGSPIDKIGLVPTPIRVPDTILKTVAVSIPKLDDPPRSVKKVGAEDLTCSVCMIPFASLSNKNKHMKRHLEITSSRPYTRPCKCGICGKSCSSETEREQHRVEVHKLILPARSYSVPISETKRRDHVVKVKHTPTKRVDPVLRDIHISSPLLEVSHVKFKCTHCYKVFRSESQLKLHENSMHTSEKAVQKNDEPMDVVVLDDDDVPDASFSCAQCSLTFVKITELYDHKSNIHGERKRGTSWKTKIQEEPEEPVVHDNRFSEKDGLFYCKLCPKFFGALKSIKRHHTDMHKKNNESQQSSLGQYKCSLCEVWFVQKDEFVRHKSLNDSCAKAELISIKSNTNVSKTKWTCEHCKRSFSKFGDYSSHVKSCNASTAKAKKITISDSMLSNMEKGNVDIGHLQCSQCEIWFSTMTFFKVHQQVSKKCKSSSPVTSDVVVNPYIPDIYRCAKCPKTFATTEIFMYHHYIRHQIEESTCQSCRATFTSVRNLKLHGKFCKGDKENKIADSKGSHTCDVCSKQFVSLHFLQKHRKTHAWKYQAPIKPSTGKAMKRMITTPMRRKRKRSTDSEDEFGDFTCSICEETFPNIGDLNRHALLHSSSGEFECSKCGKLFKKFRYFKMHEAWHRAYKKDSDQKVEKKQNQETPTCSICGKTFSAPHYLKMHMNFHSGARPYPCTKCDKKFLFPNHLKKHEAAHSNEKIHSCQFCKKIFQKRRQLVEHEFTHTGEKPFACDHCGKTFSLRHYKTKHEKLGWCKKVNKVNCPKCAKEFVSRNQMNIHIREDHYTIACEFKCSICSESFWTASQLLHHKIVDQGHCGADVRFADNVGKVQKAAENVNLKTCDQGMKIDASSEELVQSIISGMITEITRDEENEYDSTEIVKEILDDIVKNITKSNGIDKDPNHTEDMNVENLNAESSEPSNKEIVDIDDINKDNTMVIDEPMDTNHEKQEAILPSDSIANVSSALIEGHTSIREKDVGINNLNQVKPNEMNDLHAMNTSVALDSSHFLAKQILSDVVSVSICEAQGPIGIITEILSELVDNVVKNETRTTCLSLNDIPENASLVKEFSSHELEQSTFEDNSLMGVKIEAAASLNQVRNYSQFTDLSANSNLSKKFICQACGRDFPRQRVLELHELWHLNLKPYRCLFCPRKFTTTSAMNNHENIHMGSHKCEKCDEHFTSRGELTAHKRTHKELRIKPPIKWRSTGIIKKAIATSTKQHKPIVKRRPRKIVKRLGRIEEGEQAGFADGSDFICSICSLQFETLKDLTKHAITHGEGEYECLTCYRSFRTIKNLQLHERSHKTVIDESIQVEKKSYPCEECGKIYNTQATYSKHMINLHGHEPKVKKRKTKVEVEEENQHVCIICSKDFKTMKELNSHSLSHLGSGEYECLDCGELFTTHRYLQLHIRKHKNDTKDAKDTLKAKMQDKEESMFVDDDDVRDPDYDASKDATDELAWDPMEDPSFDPELICQFCAKKCKTSAALQSHVKVHLKNIFECKLCNATHSYHYHLLKHYQQKHADKLPISCTNERCIERFATEKEMNAHIDDCTKTLLFCLLEECSETFHSSKERISHVDLDHFPVKDDDLVCKGCKKQHPTVFELLFHQLINKATCGKKLSFYKNSSLSEADLRVFNSFKKVDEPPEKASLDETNMEETAVKVLVEAANGSAEGATIFKENDTLGDKDAETAHGDKSTDLVTKAIDSTEDDQITNTDILKDGDGLVKEINETLTEEEMYKAYCSKFMATRKYCMACGKARKWKNENQIRKCAYFHLGLRPYKCTSTGCTKKFNSYNGYNQHMAYNHKDGEYTCALCAKSFQMEQSLEQHMKYHSDISTSCTYMCDECGKIMGSKIALKMHVNSHKRWLGKEGTKTKSQNCDLCGYVCAEKKSLRKHRACHDDETKHQCPICFRFYPKTVNMDKHMKIHDGEKKPMKCTACNRSFRNEQLLSDHQNLHLGVKPYKCTECPQAFHSSLTFKKHQFQAHQIGTNDLRNKELQEDIMCDECGVILKTPASMTLHKKAFHGNKTVLKCDKCSAMFNDGIEYVEHCQSCTGQVGSNKYQAKFQCPNCNARFRKQTRFDDHKQECKSEPYHCEECDKYFYTGVGLMRHKQQHVPEHSYSSSKNVNSNSKGVEREDLPPEVQNLVSQLGPNVAVEYISGDAATPGTKITKSGGATYFELIIPTPASGEPPTSYSLKEAEEILLNTPKTTLPQITSFSPNKSETKHKDKPLLKRKLPFEFKSREQEREWVRTGLKPVVKKRKTSKIESPVGWNDKIDVSDHDDGDTGGDVAVEPLEEVVADLPCDIEAAAVAAGLIDEAPSDNKITHLEIINKSPNEPKVAMPTPPAVEAVTETMKQYKTVSKALITNKPTPAILKSPVKPATLPTPMHNTPQATSASKTVSIGAPVNVDSMNKVSAILAGSNKQATISLPKDMVLLVDETGNVLGVVDSKSLNDGTAKITNLPVEMSVNEAPVKNQSVMQASTVHTQNKTSPMKPLRTGTASTAYDILAPPIAQQPSIPQQAFIQGQPQGKSAPHTNLTSALHQVPQQKPTTIMNTVISDVLDSALGLSGLATTTAQLEDDIVKVAKGLSTLDYNAIQPTPGTSRNVTFNPLTQVYQSPAKPSTDLGTDYDSDCTLPYGETPPPSP</sequence>
<dbReference type="EMBL" id="CAIIXF020000003">
    <property type="protein sequence ID" value="CAH1779330.1"/>
    <property type="molecule type" value="Genomic_DNA"/>
</dbReference>
<evidence type="ECO:0000256" key="5">
    <source>
        <dbReference type="ARBA" id="ARBA00022833"/>
    </source>
</evidence>
<evidence type="ECO:0000313" key="8">
    <source>
        <dbReference type="EMBL" id="CAH1779330.1"/>
    </source>
</evidence>
<feature type="compositionally biased region" description="Basic residues" evidence="7">
    <location>
        <begin position="399"/>
        <end position="408"/>
    </location>
</feature>
<dbReference type="Pfam" id="PF00096">
    <property type="entry name" value="zf-C2H2"/>
    <property type="match status" value="5"/>
</dbReference>
<keyword evidence="2" id="KW-0479">Metal-binding</keyword>
<keyword evidence="4" id="KW-0863">Zinc-finger</keyword>
<evidence type="ECO:0000256" key="3">
    <source>
        <dbReference type="ARBA" id="ARBA00022737"/>
    </source>
</evidence>
<dbReference type="GO" id="GO:0005634">
    <property type="term" value="C:nucleus"/>
    <property type="evidence" value="ECO:0007669"/>
    <property type="project" value="UniProtKB-SubCell"/>
</dbReference>
<evidence type="ECO:0000256" key="2">
    <source>
        <dbReference type="ARBA" id="ARBA00022723"/>
    </source>
</evidence>
<keyword evidence="3" id="KW-0677">Repeat</keyword>
<evidence type="ECO:0000313" key="9">
    <source>
        <dbReference type="Proteomes" id="UP000749559"/>
    </source>
</evidence>
<evidence type="ECO:0000256" key="1">
    <source>
        <dbReference type="ARBA" id="ARBA00004123"/>
    </source>
</evidence>
<dbReference type="GO" id="GO:0008270">
    <property type="term" value="F:zinc ion binding"/>
    <property type="evidence" value="ECO:0007669"/>
    <property type="project" value="UniProtKB-KW"/>
</dbReference>
<feature type="region of interest" description="Disordered" evidence="7">
    <location>
        <begin position="1"/>
        <end position="21"/>
    </location>
</feature>
<evidence type="ECO:0000256" key="6">
    <source>
        <dbReference type="ARBA" id="ARBA00023242"/>
    </source>
</evidence>
<dbReference type="PANTHER" id="PTHR24376:SF216">
    <property type="entry name" value="ZINC FINGER PROTEIN 420-LIKE"/>
    <property type="match status" value="1"/>
</dbReference>
<dbReference type="SUPFAM" id="SSF57667">
    <property type="entry name" value="beta-beta-alpha zinc fingers"/>
    <property type="match status" value="14"/>
</dbReference>
<gene>
    <name evidence="8" type="ORF">OFUS_LOCUS6148</name>
</gene>
<evidence type="ECO:0000256" key="4">
    <source>
        <dbReference type="ARBA" id="ARBA00022771"/>
    </source>
</evidence>
<organism evidence="8 9">
    <name type="scientific">Owenia fusiformis</name>
    <name type="common">Polychaete worm</name>
    <dbReference type="NCBI Taxonomy" id="6347"/>
    <lineage>
        <taxon>Eukaryota</taxon>
        <taxon>Metazoa</taxon>
        <taxon>Spiralia</taxon>
        <taxon>Lophotrochozoa</taxon>
        <taxon>Annelida</taxon>
        <taxon>Polychaeta</taxon>
        <taxon>Sedentaria</taxon>
        <taxon>Canalipalpata</taxon>
        <taxon>Sabellida</taxon>
        <taxon>Oweniida</taxon>
        <taxon>Oweniidae</taxon>
        <taxon>Owenia</taxon>
    </lineage>
</organism>
<comment type="subcellular location">
    <subcellularLocation>
        <location evidence="1">Nucleus</location>
    </subcellularLocation>
</comment>
<dbReference type="Gene3D" id="3.30.160.60">
    <property type="entry name" value="Classic Zinc Finger"/>
    <property type="match status" value="22"/>
</dbReference>
<accession>A0A8J1XSD2</accession>
<dbReference type="SMART" id="SM00355">
    <property type="entry name" value="ZnF_C2H2"/>
    <property type="match status" value="45"/>
</dbReference>
<reference evidence="8" key="1">
    <citation type="submission" date="2022-03" db="EMBL/GenBank/DDBJ databases">
        <authorList>
            <person name="Martin C."/>
        </authorList>
    </citation>
    <scope>NUCLEOTIDE SEQUENCE</scope>
</reference>
<keyword evidence="9" id="KW-1185">Reference proteome</keyword>
<dbReference type="PANTHER" id="PTHR24376">
    <property type="entry name" value="ZINC FINGER PROTEIN"/>
    <property type="match status" value="1"/>
</dbReference>
<feature type="region of interest" description="Disordered" evidence="7">
    <location>
        <begin position="390"/>
        <end position="412"/>
    </location>
</feature>
<keyword evidence="5" id="KW-0862">Zinc</keyword>
<dbReference type="InterPro" id="IPR036236">
    <property type="entry name" value="Znf_C2H2_sf"/>
</dbReference>
<dbReference type="OrthoDB" id="9411774at2759"/>